<dbReference type="SMART" id="SM00813">
    <property type="entry name" value="Alpha-L-AF_C"/>
    <property type="match status" value="1"/>
</dbReference>
<dbReference type="Gene3D" id="3.20.20.80">
    <property type="entry name" value="Glycosidases"/>
    <property type="match status" value="1"/>
</dbReference>
<dbReference type="AlphaFoldDB" id="A0A6J4V198"/>
<evidence type="ECO:0000256" key="4">
    <source>
        <dbReference type="ARBA" id="ARBA00012670"/>
    </source>
</evidence>
<dbReference type="SUPFAM" id="SSF51011">
    <property type="entry name" value="Glycosyl hydrolase domain"/>
    <property type="match status" value="1"/>
</dbReference>
<dbReference type="EMBL" id="CADCWN010000093">
    <property type="protein sequence ID" value="CAA9562508.1"/>
    <property type="molecule type" value="Genomic_DNA"/>
</dbReference>
<comment type="subunit">
    <text evidence="3">Homohexamer; trimer of dimers.</text>
</comment>
<evidence type="ECO:0000256" key="3">
    <source>
        <dbReference type="ARBA" id="ARBA00011165"/>
    </source>
</evidence>
<dbReference type="GO" id="GO:0046373">
    <property type="term" value="P:L-arabinose metabolic process"/>
    <property type="evidence" value="ECO:0007669"/>
    <property type="project" value="InterPro"/>
</dbReference>
<evidence type="ECO:0000259" key="8">
    <source>
        <dbReference type="SMART" id="SM00813"/>
    </source>
</evidence>
<evidence type="ECO:0000256" key="1">
    <source>
        <dbReference type="ARBA" id="ARBA00001462"/>
    </source>
</evidence>
<dbReference type="InterPro" id="IPR017853">
    <property type="entry name" value="GH"/>
</dbReference>
<evidence type="ECO:0000256" key="7">
    <source>
        <dbReference type="ARBA" id="ARBA00023295"/>
    </source>
</evidence>
<dbReference type="PANTHER" id="PTHR43576:SF2">
    <property type="entry name" value="INTRACELLULAR EXO-ALPHA-L-ARABINOFURANOSIDASE 2"/>
    <property type="match status" value="1"/>
</dbReference>
<dbReference type="GO" id="GO:0046556">
    <property type="term" value="F:alpha-L-arabinofuranosidase activity"/>
    <property type="evidence" value="ECO:0007669"/>
    <property type="project" value="UniProtKB-EC"/>
</dbReference>
<sequence length="498" mass="54508">MAATIDILLDEPIATIDPNVYGHFAEHLGECIYDGVWTGEGEAGRLVEGVVAALRRVRPAVLRWPGGCFADDYHWQDGIGPVANRPRRINIHWGEVVESNEFGTHEFVRLCRAIGAAPYFCGNVGSGSPRELRDWVEYCNFPGDTAWSALRAANGDPEPFNIHYWGVGNESWGCGGNFTPEEYAAHYRRFSTYLRDFGGDPPYLIACGPNRNDLDWTERFFTKLHEGRGFGRIHGYAPHYYTSNRDGHAGTDTAYTDDQWYALLAQATEMEALIVGQRAVMDRFDPERKIGMIIDEWGTWHPPTPGRNPRFLWQQNTLRDALVAALSLDIFGRHADTVVMANIAQTVNVLQALLLTEGERVITTPTYHVYDLYAPHQGAQALRVAIDAPTIGFAAPGGAGALAALTGSASLRDRILTLTVVNPGIGAPVEATITPRGAAVSGAIEETVLTHDDIHAHNTFDAPDTVTLSAPRAVTASGGTFTHTFASQSVTRLTIPLR</sequence>
<proteinExistence type="inferred from homology"/>
<dbReference type="Pfam" id="PF06964">
    <property type="entry name" value="Alpha-L-AF_C"/>
    <property type="match status" value="1"/>
</dbReference>
<dbReference type="PANTHER" id="PTHR43576">
    <property type="entry name" value="ALPHA-L-ARABINOFURANOSIDASE C-RELATED"/>
    <property type="match status" value="1"/>
</dbReference>
<organism evidence="9">
    <name type="scientific">uncultured Thermomicrobiales bacterium</name>
    <dbReference type="NCBI Taxonomy" id="1645740"/>
    <lineage>
        <taxon>Bacteria</taxon>
        <taxon>Pseudomonadati</taxon>
        <taxon>Thermomicrobiota</taxon>
        <taxon>Thermomicrobia</taxon>
        <taxon>Thermomicrobiales</taxon>
        <taxon>environmental samples</taxon>
    </lineage>
</organism>
<evidence type="ECO:0000256" key="5">
    <source>
        <dbReference type="ARBA" id="ARBA00022801"/>
    </source>
</evidence>
<accession>A0A6J4V198</accession>
<keyword evidence="6" id="KW-0119">Carbohydrate metabolism</keyword>
<gene>
    <name evidence="9" type="ORF">AVDCRST_MAG18-1207</name>
</gene>
<dbReference type="SUPFAM" id="SSF51445">
    <property type="entry name" value="(Trans)glycosidases"/>
    <property type="match status" value="1"/>
</dbReference>
<feature type="domain" description="Alpha-L-arabinofuranosidase C-terminal" evidence="8">
    <location>
        <begin position="295"/>
        <end position="489"/>
    </location>
</feature>
<dbReference type="Pfam" id="PF22848">
    <property type="entry name" value="ASD1_dom"/>
    <property type="match status" value="1"/>
</dbReference>
<name>A0A6J4V198_9BACT</name>
<evidence type="ECO:0000256" key="2">
    <source>
        <dbReference type="ARBA" id="ARBA00007186"/>
    </source>
</evidence>
<dbReference type="InterPro" id="IPR055235">
    <property type="entry name" value="ASD1_cat"/>
</dbReference>
<keyword evidence="7 9" id="KW-0326">Glycosidase</keyword>
<dbReference type="InterPro" id="IPR010720">
    <property type="entry name" value="Alpha-L-AF_C"/>
</dbReference>
<reference evidence="9" key="1">
    <citation type="submission" date="2020-02" db="EMBL/GenBank/DDBJ databases">
        <authorList>
            <person name="Meier V. D."/>
        </authorList>
    </citation>
    <scope>NUCLEOTIDE SEQUENCE</scope>
    <source>
        <strain evidence="9">AVDCRST_MAG18</strain>
    </source>
</reference>
<comment type="catalytic activity">
    <reaction evidence="1">
        <text>Hydrolysis of terminal non-reducing alpha-L-arabinofuranoside residues in alpha-L-arabinosides.</text>
        <dbReference type="EC" id="3.2.1.55"/>
    </reaction>
</comment>
<evidence type="ECO:0000313" key="9">
    <source>
        <dbReference type="EMBL" id="CAA9562508.1"/>
    </source>
</evidence>
<dbReference type="EC" id="3.2.1.55" evidence="4"/>
<dbReference type="InterPro" id="IPR013780">
    <property type="entry name" value="Glyco_hydro_b"/>
</dbReference>
<protein>
    <recommendedName>
        <fullName evidence="4">non-reducing end alpha-L-arabinofuranosidase</fullName>
        <ecNumber evidence="4">3.2.1.55</ecNumber>
    </recommendedName>
</protein>
<comment type="similarity">
    <text evidence="2">Belongs to the glycosyl hydrolase 51 family.</text>
</comment>
<dbReference type="GO" id="GO:0000272">
    <property type="term" value="P:polysaccharide catabolic process"/>
    <property type="evidence" value="ECO:0007669"/>
    <property type="project" value="TreeGrafter"/>
</dbReference>
<dbReference type="Gene3D" id="2.60.40.1180">
    <property type="entry name" value="Golgi alpha-mannosidase II"/>
    <property type="match status" value="1"/>
</dbReference>
<evidence type="ECO:0000256" key="6">
    <source>
        <dbReference type="ARBA" id="ARBA00023277"/>
    </source>
</evidence>
<keyword evidence="5 9" id="KW-0378">Hydrolase</keyword>